<sequence length="505" mass="58093">MMEITDLFSHKIHSSGDDWPNKLIDIACIFAEFDGKPYERGAIEKRLSQVSPRSSKVARDPSKFRDEISAYPAYLGLYRVELINEVWHIFLSDTAKQFLVSEEPNVPSFMLLQMVLFQYPNGMGATYKSGSNSAWVQANTRERTLGFVKEGIHLSPLRLICKGLLADSIIRNVSPLQARLSLDEIFILANNKLTNQLSNPEIENVKRVLELARNGELSAPVKYESRFHLLKHTDFIVSDRKGIRVRTALSKTDELELLKKFNAINSIDKQFNGFDYSTSGKDLEEVVRTCGWGKYFDGIRTLDANVVGLLTNENPDVFHELEGTQAPEVDGRAVIKSNHIYRLKPIDFLKEGSGRKNGYNPIYTDPELTKIRRQRANLNHKILLEKLHDHIQERGGNPLENEHIDLFVELPTKDKFIFEVKSITSNNLLSQTRKGISQLYEYRYRYQNVIGYDVKLFLVYPHEPQSIPWLQEYLCEDRGVGIIWFDKNNQIQYSAHCETMMQSLL</sequence>
<proteinExistence type="predicted"/>
<dbReference type="Proteomes" id="UP000031666">
    <property type="component" value="Unassembled WGS sequence"/>
</dbReference>
<protein>
    <submittedName>
        <fullName evidence="1">Uncharacterized protein</fullName>
    </submittedName>
</protein>
<evidence type="ECO:0000313" key="2">
    <source>
        <dbReference type="Proteomes" id="UP000031666"/>
    </source>
</evidence>
<dbReference type="EMBL" id="BBSC01000001">
    <property type="protein sequence ID" value="GAM73245.1"/>
    <property type="molecule type" value="Genomic_DNA"/>
</dbReference>
<dbReference type="AlphaFoldDB" id="A0A0B8Q179"/>
<evidence type="ECO:0000313" key="1">
    <source>
        <dbReference type="EMBL" id="GAM73245.1"/>
    </source>
</evidence>
<name>A0A0B8Q179_9VIBR</name>
<accession>A0A0B8Q179</accession>
<reference evidence="1 2" key="1">
    <citation type="submission" date="2015-01" db="EMBL/GenBank/DDBJ databases">
        <title>Vibrio sp. C94 JCM 19241 whole genome shotgun sequence.</title>
        <authorList>
            <person name="Sawabe T."/>
            <person name="Meirelles P."/>
            <person name="Feng G."/>
            <person name="Sayaka M."/>
            <person name="Hattori M."/>
            <person name="Ohkuma M."/>
        </authorList>
    </citation>
    <scope>NUCLEOTIDE SEQUENCE [LARGE SCALE GENOMIC DNA]</scope>
    <source>
        <strain evidence="2">JCM 19241</strain>
    </source>
</reference>
<comment type="caution">
    <text evidence="1">The sequence shown here is derived from an EMBL/GenBank/DDBJ whole genome shotgun (WGS) entry which is preliminary data.</text>
</comment>
<organism evidence="1 2">
    <name type="scientific">Vibrio ishigakensis</name>
    <dbReference type="NCBI Taxonomy" id="1481914"/>
    <lineage>
        <taxon>Bacteria</taxon>
        <taxon>Pseudomonadati</taxon>
        <taxon>Pseudomonadota</taxon>
        <taxon>Gammaproteobacteria</taxon>
        <taxon>Vibrionales</taxon>
        <taxon>Vibrionaceae</taxon>
        <taxon>Vibrio</taxon>
    </lineage>
</organism>
<gene>
    <name evidence="1" type="ORF">JCM19241_2700</name>
</gene>
<reference evidence="1 2" key="2">
    <citation type="submission" date="2015-01" db="EMBL/GenBank/DDBJ databases">
        <authorList>
            <consortium name="NBRP consortium"/>
            <person name="Sawabe T."/>
            <person name="Meirelles P."/>
            <person name="Feng G."/>
            <person name="Sayaka M."/>
            <person name="Hattori M."/>
            <person name="Ohkuma M."/>
        </authorList>
    </citation>
    <scope>NUCLEOTIDE SEQUENCE [LARGE SCALE GENOMIC DNA]</scope>
    <source>
        <strain evidence="2">JCM 19241</strain>
    </source>
</reference>